<protein>
    <recommendedName>
        <fullName evidence="5">DUF4878 domain-containing protein</fullName>
    </recommendedName>
</protein>
<proteinExistence type="predicted"/>
<organism evidence="3 4">
    <name type="scientific">Actinokineospora iranica</name>
    <dbReference type="NCBI Taxonomy" id="1271860"/>
    <lineage>
        <taxon>Bacteria</taxon>
        <taxon>Bacillati</taxon>
        <taxon>Actinomycetota</taxon>
        <taxon>Actinomycetes</taxon>
        <taxon>Pseudonocardiales</taxon>
        <taxon>Pseudonocardiaceae</taxon>
        <taxon>Actinokineospora</taxon>
    </lineage>
</organism>
<feature type="transmembrane region" description="Helical" evidence="2">
    <location>
        <begin position="69"/>
        <end position="90"/>
    </location>
</feature>
<keyword evidence="2" id="KW-0472">Membrane</keyword>
<dbReference type="STRING" id="1271860.SAMN05216174_101137"/>
<gene>
    <name evidence="3" type="ORF">SAMN05216174_101137</name>
</gene>
<keyword evidence="2" id="KW-1133">Transmembrane helix</keyword>
<reference evidence="4" key="1">
    <citation type="submission" date="2016-10" db="EMBL/GenBank/DDBJ databases">
        <authorList>
            <person name="Varghese N."/>
            <person name="Submissions S."/>
        </authorList>
    </citation>
    <scope>NUCLEOTIDE SEQUENCE [LARGE SCALE GENOMIC DNA]</scope>
    <source>
        <strain evidence="4">IBRC-M 10403</strain>
    </source>
</reference>
<keyword evidence="4" id="KW-1185">Reference proteome</keyword>
<sequence length="235" mass="24493">MTYPPQQPGPYGQQPQPGGYGNQPGNPPQPGGYGPPQPDGFAQQPAYQGFGGYPGGGEPPRKNNNTGKIVAIVAIAVLVLGGAGVGVYFLTKDSGDKPAASAPPSTTKQPSTSSSDEPETTSRRPSSTRSSDAGPEAVAEAYMKAYEDKHFAPVVTNSCSAYQKKYGTDTSELEKSLSDYEITATLNGSPQVSGSTATVKIDLDVVRAGETKETTIAIKVIKEGGEWKFCGEEKA</sequence>
<dbReference type="Proteomes" id="UP000199501">
    <property type="component" value="Unassembled WGS sequence"/>
</dbReference>
<evidence type="ECO:0000313" key="3">
    <source>
        <dbReference type="EMBL" id="SDC11042.1"/>
    </source>
</evidence>
<evidence type="ECO:0000256" key="1">
    <source>
        <dbReference type="SAM" id="MobiDB-lite"/>
    </source>
</evidence>
<accession>A0A1G6IWU4</accession>
<dbReference type="EMBL" id="FMZZ01000001">
    <property type="protein sequence ID" value="SDC11042.1"/>
    <property type="molecule type" value="Genomic_DNA"/>
</dbReference>
<feature type="region of interest" description="Disordered" evidence="1">
    <location>
        <begin position="95"/>
        <end position="135"/>
    </location>
</feature>
<evidence type="ECO:0000313" key="4">
    <source>
        <dbReference type="Proteomes" id="UP000199501"/>
    </source>
</evidence>
<dbReference type="OrthoDB" id="3699918at2"/>
<feature type="compositionally biased region" description="Pro residues" evidence="1">
    <location>
        <begin position="25"/>
        <end position="38"/>
    </location>
</feature>
<evidence type="ECO:0008006" key="5">
    <source>
        <dbReference type="Google" id="ProtNLM"/>
    </source>
</evidence>
<dbReference type="RefSeq" id="WP_091447007.1">
    <property type="nucleotide sequence ID" value="NZ_FMZZ01000001.1"/>
</dbReference>
<feature type="compositionally biased region" description="Gly residues" evidence="1">
    <location>
        <begin position="49"/>
        <end position="58"/>
    </location>
</feature>
<feature type="compositionally biased region" description="Low complexity" evidence="1">
    <location>
        <begin position="97"/>
        <end position="115"/>
    </location>
</feature>
<dbReference type="AlphaFoldDB" id="A0A1G6IWU4"/>
<evidence type="ECO:0000256" key="2">
    <source>
        <dbReference type="SAM" id="Phobius"/>
    </source>
</evidence>
<feature type="region of interest" description="Disordered" evidence="1">
    <location>
        <begin position="1"/>
        <end position="63"/>
    </location>
</feature>
<keyword evidence="2" id="KW-0812">Transmembrane</keyword>
<name>A0A1G6IWU4_9PSEU</name>